<keyword evidence="2" id="KW-1185">Reference proteome</keyword>
<protein>
    <submittedName>
        <fullName evidence="1">Uncharacterized protein</fullName>
    </submittedName>
</protein>
<proteinExistence type="predicted"/>
<accession>A0ABU7AHM7</accession>
<sequence length="104" mass="11601">MSSMKEADPKDSEERDSIIVAEVARVVSKALNSHTCFSQMMWLCWLLQAVTSSVHWNGLLLSVKRPVLRLAPVSEAMVLDQKKANCLLWVGVSLCLKRRSLGTT</sequence>
<name>A0ABU7AHM7_9TELE</name>
<evidence type="ECO:0000313" key="1">
    <source>
        <dbReference type="EMBL" id="MED6237398.1"/>
    </source>
</evidence>
<comment type="caution">
    <text evidence="1">The sequence shown here is derived from an EMBL/GenBank/DDBJ whole genome shotgun (WGS) entry which is preliminary data.</text>
</comment>
<evidence type="ECO:0000313" key="2">
    <source>
        <dbReference type="Proteomes" id="UP001345963"/>
    </source>
</evidence>
<organism evidence="1 2">
    <name type="scientific">Ataeniobius toweri</name>
    <dbReference type="NCBI Taxonomy" id="208326"/>
    <lineage>
        <taxon>Eukaryota</taxon>
        <taxon>Metazoa</taxon>
        <taxon>Chordata</taxon>
        <taxon>Craniata</taxon>
        <taxon>Vertebrata</taxon>
        <taxon>Euteleostomi</taxon>
        <taxon>Actinopterygii</taxon>
        <taxon>Neopterygii</taxon>
        <taxon>Teleostei</taxon>
        <taxon>Neoteleostei</taxon>
        <taxon>Acanthomorphata</taxon>
        <taxon>Ovalentaria</taxon>
        <taxon>Atherinomorphae</taxon>
        <taxon>Cyprinodontiformes</taxon>
        <taxon>Goodeidae</taxon>
        <taxon>Ataeniobius</taxon>
    </lineage>
</organism>
<dbReference type="EMBL" id="JAHUTI010015261">
    <property type="protein sequence ID" value="MED6237398.1"/>
    <property type="molecule type" value="Genomic_DNA"/>
</dbReference>
<dbReference type="Proteomes" id="UP001345963">
    <property type="component" value="Unassembled WGS sequence"/>
</dbReference>
<reference evidence="1 2" key="1">
    <citation type="submission" date="2021-07" db="EMBL/GenBank/DDBJ databases">
        <authorList>
            <person name="Palmer J.M."/>
        </authorList>
    </citation>
    <scope>NUCLEOTIDE SEQUENCE [LARGE SCALE GENOMIC DNA]</scope>
    <source>
        <strain evidence="1 2">AT_MEX2019</strain>
        <tissue evidence="1">Muscle</tissue>
    </source>
</reference>
<gene>
    <name evidence="1" type="ORF">ATANTOWER_024086</name>
</gene>